<name>A0A4Q9RDS5_9GAMM</name>
<keyword evidence="5 7" id="KW-1133">Transmembrane helix</keyword>
<feature type="domain" description="Glycine transporter" evidence="8">
    <location>
        <begin position="92"/>
        <end position="164"/>
    </location>
</feature>
<protein>
    <recommendedName>
        <fullName evidence="8">Glycine transporter domain-containing protein</fullName>
    </recommendedName>
</protein>
<evidence type="ECO:0000256" key="4">
    <source>
        <dbReference type="ARBA" id="ARBA00022692"/>
    </source>
</evidence>
<organism evidence="9 10">
    <name type="scientific">Stutzerimonas kirkiae</name>
    <dbReference type="NCBI Taxonomy" id="2211392"/>
    <lineage>
        <taxon>Bacteria</taxon>
        <taxon>Pseudomonadati</taxon>
        <taxon>Pseudomonadota</taxon>
        <taxon>Gammaproteobacteria</taxon>
        <taxon>Pseudomonadales</taxon>
        <taxon>Pseudomonadaceae</taxon>
        <taxon>Stutzerimonas</taxon>
    </lineage>
</organism>
<dbReference type="GO" id="GO:0005886">
    <property type="term" value="C:plasma membrane"/>
    <property type="evidence" value="ECO:0007669"/>
    <property type="project" value="UniProtKB-SubCell"/>
</dbReference>
<reference evidence="9 10" key="1">
    <citation type="submission" date="2018-06" db="EMBL/GenBank/DDBJ databases">
        <title>Three novel Pseudomonas species isolated from symptomatic oak.</title>
        <authorList>
            <person name="Bueno-Gonzalez V."/>
            <person name="Brady C."/>
        </authorList>
    </citation>
    <scope>NUCLEOTIDE SEQUENCE [LARGE SCALE GENOMIC DNA]</scope>
    <source>
        <strain evidence="9 10">P17C</strain>
    </source>
</reference>
<evidence type="ECO:0000256" key="7">
    <source>
        <dbReference type="SAM" id="Phobius"/>
    </source>
</evidence>
<accession>A0A4Q9RDS5</accession>
<keyword evidence="3" id="KW-1003">Cell membrane</keyword>
<evidence type="ECO:0000256" key="6">
    <source>
        <dbReference type="ARBA" id="ARBA00023136"/>
    </source>
</evidence>
<dbReference type="PANTHER" id="PTHR30506:SF3">
    <property type="entry name" value="UPF0126 INNER MEMBRANE PROTEIN YADS-RELATED"/>
    <property type="match status" value="1"/>
</dbReference>
<feature type="transmembrane region" description="Helical" evidence="7">
    <location>
        <begin position="6"/>
        <end position="23"/>
    </location>
</feature>
<evidence type="ECO:0000256" key="5">
    <source>
        <dbReference type="ARBA" id="ARBA00022989"/>
    </source>
</evidence>
<keyword evidence="10" id="KW-1185">Reference proteome</keyword>
<comment type="caution">
    <text evidence="9">The sequence shown here is derived from an EMBL/GenBank/DDBJ whole genome shotgun (WGS) entry which is preliminary data.</text>
</comment>
<feature type="transmembrane region" description="Helical" evidence="7">
    <location>
        <begin position="175"/>
        <end position="196"/>
    </location>
</feature>
<dbReference type="InterPro" id="IPR005115">
    <property type="entry name" value="Gly_transporter"/>
</dbReference>
<dbReference type="Proteomes" id="UP000292639">
    <property type="component" value="Unassembled WGS sequence"/>
</dbReference>
<dbReference type="EMBL" id="QJUP01000001">
    <property type="protein sequence ID" value="TBU99874.1"/>
    <property type="molecule type" value="Genomic_DNA"/>
</dbReference>
<feature type="transmembrane region" description="Helical" evidence="7">
    <location>
        <begin position="149"/>
        <end position="169"/>
    </location>
</feature>
<evidence type="ECO:0000313" key="9">
    <source>
        <dbReference type="EMBL" id="TBU99874.1"/>
    </source>
</evidence>
<feature type="transmembrane region" description="Helical" evidence="7">
    <location>
        <begin position="65"/>
        <end position="83"/>
    </location>
</feature>
<evidence type="ECO:0000256" key="2">
    <source>
        <dbReference type="ARBA" id="ARBA00008193"/>
    </source>
</evidence>
<gene>
    <name evidence="9" type="ORF">DNJ96_00830</name>
</gene>
<dbReference type="RefSeq" id="WP_131183237.1">
    <property type="nucleotide sequence ID" value="NZ_QJUO01000003.1"/>
</dbReference>
<evidence type="ECO:0000259" key="8">
    <source>
        <dbReference type="Pfam" id="PF03458"/>
    </source>
</evidence>
<dbReference type="OrthoDB" id="9791874at2"/>
<dbReference type="AlphaFoldDB" id="A0A4Q9RDS5"/>
<dbReference type="PANTHER" id="PTHR30506">
    <property type="entry name" value="INNER MEMBRANE PROTEIN"/>
    <property type="match status" value="1"/>
</dbReference>
<feature type="transmembrane region" description="Helical" evidence="7">
    <location>
        <begin position="118"/>
        <end position="137"/>
    </location>
</feature>
<comment type="subcellular location">
    <subcellularLocation>
        <location evidence="1">Cell membrane</location>
        <topology evidence="1">Multi-pass membrane protein</topology>
    </subcellularLocation>
</comment>
<evidence type="ECO:0000256" key="1">
    <source>
        <dbReference type="ARBA" id="ARBA00004651"/>
    </source>
</evidence>
<evidence type="ECO:0000256" key="3">
    <source>
        <dbReference type="ARBA" id="ARBA00022475"/>
    </source>
</evidence>
<feature type="domain" description="Glycine transporter" evidence="8">
    <location>
        <begin position="7"/>
        <end position="79"/>
    </location>
</feature>
<evidence type="ECO:0000313" key="10">
    <source>
        <dbReference type="Proteomes" id="UP000292639"/>
    </source>
</evidence>
<feature type="transmembrane region" description="Helical" evidence="7">
    <location>
        <begin position="90"/>
        <end position="112"/>
    </location>
</feature>
<comment type="similarity">
    <text evidence="2">Belongs to the UPF0126 family.</text>
</comment>
<sequence>MTLLHTIYLIAITAEAMSGAIMGMRKGMDLFGICLLGSVTALGGGTARDILLGHYPVGWIANPEYLTFTIGAAIVTGFIARHLHHLRMVFLLVDGLGLVAFTVIGCDVAMSMGSHPSIVVLAGVITGIFGGLLRDMLCTQVPMVLQRELYATVALFTGLLYVALLHAGIGSNSASLLALGSGFLFRVLAVAFHWRLPSFQDKDIRGLD</sequence>
<dbReference type="Pfam" id="PF03458">
    <property type="entry name" value="Gly_transporter"/>
    <property type="match status" value="2"/>
</dbReference>
<proteinExistence type="inferred from homology"/>
<keyword evidence="6 7" id="KW-0472">Membrane</keyword>
<keyword evidence="4 7" id="KW-0812">Transmembrane</keyword>
<feature type="transmembrane region" description="Helical" evidence="7">
    <location>
        <begin position="30"/>
        <end position="53"/>
    </location>
</feature>